<gene>
    <name evidence="1" type="ORF">CLV33_102144</name>
</gene>
<reference evidence="1 2" key="1">
    <citation type="submission" date="2018-02" db="EMBL/GenBank/DDBJ databases">
        <title>Genomic Encyclopedia of Archaeal and Bacterial Type Strains, Phase II (KMG-II): from individual species to whole genera.</title>
        <authorList>
            <person name="Goeker M."/>
        </authorList>
    </citation>
    <scope>NUCLEOTIDE SEQUENCE [LARGE SCALE GENOMIC DNA]</scope>
    <source>
        <strain evidence="1 2">DSM 21165</strain>
    </source>
</reference>
<protein>
    <submittedName>
        <fullName evidence="1">Uncharacterized protein</fullName>
    </submittedName>
</protein>
<evidence type="ECO:0000313" key="1">
    <source>
        <dbReference type="EMBL" id="PQV50285.1"/>
    </source>
</evidence>
<evidence type="ECO:0000313" key="2">
    <source>
        <dbReference type="Proteomes" id="UP000251545"/>
    </source>
</evidence>
<dbReference type="Proteomes" id="UP000251545">
    <property type="component" value="Unassembled WGS sequence"/>
</dbReference>
<sequence length="265" mass="31829">MSKTYIFQEYKNNEYQNFVSDDLIEVNINSFQFFEFDIQEISSFSNTYNKGLIPEFIINHLKELLNHYKLQDFEQEFISLLCSFQSTHLLYFETDLNESLTNDFVNTIKQKKQIIKALKLYQSDKKNITSIQFNPLKEKALKIDNWFLKKDIFNALIYYYGITEQDYNSILQDENNLDFKYSEEYIPYYVVNTVCQFLINRDFNQTNALKFIDFFLRIAQIKYTNDNNTDCIELYDNIEDNINLTNGDIKALRQKFIARKKDFLI</sequence>
<accession>A0A362X221</accession>
<name>A0A362X221_9FLAO</name>
<proteinExistence type="predicted"/>
<dbReference type="AlphaFoldDB" id="A0A362X221"/>
<dbReference type="EMBL" id="PVEO01000002">
    <property type="protein sequence ID" value="PQV50285.1"/>
    <property type="molecule type" value="Genomic_DNA"/>
</dbReference>
<dbReference type="RefSeq" id="WP_105472861.1">
    <property type="nucleotide sequence ID" value="NZ_PVEO01000002.1"/>
</dbReference>
<comment type="caution">
    <text evidence="1">The sequence shown here is derived from an EMBL/GenBank/DDBJ whole genome shotgun (WGS) entry which is preliminary data.</text>
</comment>
<organism evidence="1 2">
    <name type="scientific">Jejuia pallidilutea</name>
    <dbReference type="NCBI Taxonomy" id="504487"/>
    <lineage>
        <taxon>Bacteria</taxon>
        <taxon>Pseudomonadati</taxon>
        <taxon>Bacteroidota</taxon>
        <taxon>Flavobacteriia</taxon>
        <taxon>Flavobacteriales</taxon>
        <taxon>Flavobacteriaceae</taxon>
        <taxon>Jejuia</taxon>
    </lineage>
</organism>